<dbReference type="RefSeq" id="WP_191157084.1">
    <property type="nucleotide sequence ID" value="NZ_JACWUN010000015.1"/>
</dbReference>
<keyword evidence="4" id="KW-1185">Reference proteome</keyword>
<dbReference type="EMBL" id="JACWUN010000015">
    <property type="protein sequence ID" value="MBD1401457.1"/>
    <property type="molecule type" value="Genomic_DNA"/>
</dbReference>
<dbReference type="InterPro" id="IPR007372">
    <property type="entry name" value="Lipid/polyisoprenoid-bd_YceI"/>
</dbReference>
<sequence length="203" mass="22509">MKSRLCCLLLISMLMAPLAANAATSTYRGHCTITFQVQKTVMKDFTGTATCEPFEIIVTDDLISIPVIVVPVASMDTGNSRRDREMRAMFESQTFPRITGEAEAFTADRLSTPERRLDQMPEELTFALTIRDITQTITARVTEPHIDASAIEATLVFDLSLASFELDPPSFIGIVRVRDDLLLRAKVSLDRSPTSAHIPTTQE</sequence>
<reference evidence="3" key="1">
    <citation type="submission" date="2020-09" db="EMBL/GenBank/DDBJ databases">
        <title>Pelobacter alkaliphilus sp. nov., a novel anaerobic arsenate-reducing bacterium from terrestrial mud volcano.</title>
        <authorList>
            <person name="Khomyakova M.A."/>
            <person name="Merkel A.Y."/>
            <person name="Slobodkin A.I."/>
        </authorList>
    </citation>
    <scope>NUCLEOTIDE SEQUENCE</scope>
    <source>
        <strain evidence="3">M08fum</strain>
    </source>
</reference>
<evidence type="ECO:0000256" key="1">
    <source>
        <dbReference type="SAM" id="SignalP"/>
    </source>
</evidence>
<comment type="caution">
    <text evidence="3">The sequence shown here is derived from an EMBL/GenBank/DDBJ whole genome shotgun (WGS) entry which is preliminary data.</text>
</comment>
<dbReference type="InterPro" id="IPR036761">
    <property type="entry name" value="TTHA0802/YceI-like_sf"/>
</dbReference>
<name>A0A8J6QZM0_9BACT</name>
<protein>
    <submittedName>
        <fullName evidence="3">YceI family protein</fullName>
    </submittedName>
</protein>
<dbReference type="PANTHER" id="PTHR34406:SF1">
    <property type="entry name" value="PROTEIN YCEI"/>
    <property type="match status" value="1"/>
</dbReference>
<dbReference type="AlphaFoldDB" id="A0A8J6QZM0"/>
<dbReference type="Pfam" id="PF04264">
    <property type="entry name" value="YceI"/>
    <property type="match status" value="1"/>
</dbReference>
<feature type="domain" description="Lipid/polyisoprenoid-binding YceI-like" evidence="2">
    <location>
        <begin position="30"/>
        <end position="166"/>
    </location>
</feature>
<gene>
    <name evidence="3" type="ORF">ICT70_12355</name>
</gene>
<evidence type="ECO:0000259" key="2">
    <source>
        <dbReference type="Pfam" id="PF04264"/>
    </source>
</evidence>
<accession>A0A8J6QZM0</accession>
<feature type="signal peptide" evidence="1">
    <location>
        <begin position="1"/>
        <end position="22"/>
    </location>
</feature>
<feature type="chain" id="PRO_5035273328" evidence="1">
    <location>
        <begin position="23"/>
        <end position="203"/>
    </location>
</feature>
<organism evidence="3 4">
    <name type="scientific">Pelovirga terrestris</name>
    <dbReference type="NCBI Taxonomy" id="2771352"/>
    <lineage>
        <taxon>Bacteria</taxon>
        <taxon>Pseudomonadati</taxon>
        <taxon>Thermodesulfobacteriota</taxon>
        <taxon>Desulfuromonadia</taxon>
        <taxon>Geobacterales</taxon>
        <taxon>Geobacteraceae</taxon>
        <taxon>Pelovirga</taxon>
    </lineage>
</organism>
<dbReference type="Proteomes" id="UP000632828">
    <property type="component" value="Unassembled WGS sequence"/>
</dbReference>
<dbReference type="Gene3D" id="2.40.128.110">
    <property type="entry name" value="Lipid/polyisoprenoid-binding, YceI-like"/>
    <property type="match status" value="1"/>
</dbReference>
<evidence type="ECO:0000313" key="4">
    <source>
        <dbReference type="Proteomes" id="UP000632828"/>
    </source>
</evidence>
<keyword evidence="1" id="KW-0732">Signal</keyword>
<proteinExistence type="predicted"/>
<dbReference type="PANTHER" id="PTHR34406">
    <property type="entry name" value="PROTEIN YCEI"/>
    <property type="match status" value="1"/>
</dbReference>
<evidence type="ECO:0000313" key="3">
    <source>
        <dbReference type="EMBL" id="MBD1401457.1"/>
    </source>
</evidence>
<dbReference type="SUPFAM" id="SSF101874">
    <property type="entry name" value="YceI-like"/>
    <property type="match status" value="1"/>
</dbReference>